<proteinExistence type="predicted"/>
<gene>
    <name evidence="2" type="ORF">AAAU51_11240</name>
</gene>
<sequence length="229" mass="26699">MEMLRETFFVQGLIVSVIAAVLVKLIVWRNYHKLLASSEEMDRPKRYWIGTLKKKIENYYSLNAKVNNISCIVDKYLEANKIMGINSFFLEQIPEICGILCIGLGCLGAVKGILMNSDINFWGGQLIVGVMFGIVVFLFDRLTNMEHTKRKIKINLLYYLENILPNRMEKNLKKQNYEKNEKIKKSQEIKQEKEDARQLKEHWGEIASAKELQLTDEDIQTLKDFMKDL</sequence>
<organism evidence="2 3">
    <name type="scientific">Anaerostipes amylophilus</name>
    <dbReference type="NCBI Taxonomy" id="2981779"/>
    <lineage>
        <taxon>Bacteria</taxon>
        <taxon>Bacillati</taxon>
        <taxon>Bacillota</taxon>
        <taxon>Clostridia</taxon>
        <taxon>Lachnospirales</taxon>
        <taxon>Lachnospiraceae</taxon>
        <taxon>Anaerostipes</taxon>
    </lineage>
</organism>
<keyword evidence="1" id="KW-0812">Transmembrane</keyword>
<keyword evidence="3" id="KW-1185">Reference proteome</keyword>
<dbReference type="RefSeq" id="WP_022374750.1">
    <property type="nucleotide sequence ID" value="NZ_JAOQJG010000009.1"/>
</dbReference>
<comment type="caution">
    <text evidence="2">The sequence shown here is derived from an EMBL/GenBank/DDBJ whole genome shotgun (WGS) entry which is preliminary data.</text>
</comment>
<evidence type="ECO:0000256" key="1">
    <source>
        <dbReference type="SAM" id="Phobius"/>
    </source>
</evidence>
<reference evidence="2 3" key="1">
    <citation type="submission" date="2024-04" db="EMBL/GenBank/DDBJ databases">
        <title>Human intestinal bacterial collection.</title>
        <authorList>
            <person name="Pauvert C."/>
            <person name="Hitch T.C.A."/>
            <person name="Clavel T."/>
        </authorList>
    </citation>
    <scope>NUCLEOTIDE SEQUENCE [LARGE SCALE GENOMIC DNA]</scope>
    <source>
        <strain evidence="2 3">CLA-AA-H249</strain>
    </source>
</reference>
<protein>
    <submittedName>
        <fullName evidence="2">Uncharacterized protein</fullName>
    </submittedName>
</protein>
<dbReference type="EMBL" id="JBBNIN010000018">
    <property type="protein sequence ID" value="MEQ2711742.1"/>
    <property type="molecule type" value="Genomic_DNA"/>
</dbReference>
<keyword evidence="1" id="KW-0472">Membrane</keyword>
<evidence type="ECO:0000313" key="2">
    <source>
        <dbReference type="EMBL" id="MEQ2711742.1"/>
    </source>
</evidence>
<accession>A0ABV1IWZ6</accession>
<evidence type="ECO:0000313" key="3">
    <source>
        <dbReference type="Proteomes" id="UP001482154"/>
    </source>
</evidence>
<keyword evidence="1" id="KW-1133">Transmembrane helix</keyword>
<feature type="transmembrane region" description="Helical" evidence="1">
    <location>
        <begin position="121"/>
        <end position="139"/>
    </location>
</feature>
<name>A0ABV1IWZ6_9FIRM</name>
<feature type="transmembrane region" description="Helical" evidence="1">
    <location>
        <begin position="6"/>
        <end position="27"/>
    </location>
</feature>
<dbReference type="Proteomes" id="UP001482154">
    <property type="component" value="Unassembled WGS sequence"/>
</dbReference>